<sequence length="98" mass="10792">MFAYFKRRVTRNVLPHGGPVRAVIAPAACGGFLLFIDYTRRQIAADVDLGIRFDEYEIPNADEFAAADQGLAEMGLTRTGPWQPDGYPGKFIAPIFTA</sequence>
<comment type="caution">
    <text evidence="1">The sequence shown here is derived from an EMBL/GenBank/DDBJ whole genome shotgun (WGS) entry which is preliminary data.</text>
</comment>
<accession>A0ABS3UMJ1</accession>
<dbReference type="RefSeq" id="WP_208469133.1">
    <property type="nucleotide sequence ID" value="NZ_JAGFNS010000013.1"/>
</dbReference>
<evidence type="ECO:0000313" key="1">
    <source>
        <dbReference type="EMBL" id="MBO3740003.1"/>
    </source>
</evidence>
<proteinExistence type="predicted"/>
<reference evidence="1 2" key="1">
    <citation type="submission" date="2021-03" db="EMBL/GenBank/DDBJ databases">
        <title>Actinoplanes flavus sp. nov., a novel actinomycete isolated from Coconut Palm rhizosphere soil.</title>
        <authorList>
            <person name="Luo X."/>
        </authorList>
    </citation>
    <scope>NUCLEOTIDE SEQUENCE [LARGE SCALE GENOMIC DNA]</scope>
    <source>
        <strain evidence="1 2">NEAU-H7</strain>
    </source>
</reference>
<name>A0ABS3UMJ1_9ACTN</name>
<gene>
    <name evidence="1" type="ORF">J5X75_21090</name>
</gene>
<protein>
    <submittedName>
        <fullName evidence="1">Uncharacterized protein</fullName>
    </submittedName>
</protein>
<organism evidence="1 2">
    <name type="scientific">Actinoplanes flavus</name>
    <dbReference type="NCBI Taxonomy" id="2820290"/>
    <lineage>
        <taxon>Bacteria</taxon>
        <taxon>Bacillati</taxon>
        <taxon>Actinomycetota</taxon>
        <taxon>Actinomycetes</taxon>
        <taxon>Micromonosporales</taxon>
        <taxon>Micromonosporaceae</taxon>
        <taxon>Actinoplanes</taxon>
    </lineage>
</organism>
<keyword evidence="2" id="KW-1185">Reference proteome</keyword>
<dbReference type="EMBL" id="JAGFNS010000013">
    <property type="protein sequence ID" value="MBO3740003.1"/>
    <property type="molecule type" value="Genomic_DNA"/>
</dbReference>
<evidence type="ECO:0000313" key="2">
    <source>
        <dbReference type="Proteomes" id="UP000679690"/>
    </source>
</evidence>
<dbReference type="Proteomes" id="UP000679690">
    <property type="component" value="Unassembled WGS sequence"/>
</dbReference>